<comment type="caution">
    <text evidence="1">The sequence shown here is derived from an EMBL/GenBank/DDBJ whole genome shotgun (WGS) entry which is preliminary data.</text>
</comment>
<sequence length="93" mass="10695">MICVSINSQQLCDELSYRPVPRRPEYAEPIKCKTPLCHLSQPDFQKPSKGFFKHIDKKAVSREFTVHPEFVSEAVKLQYIQGLASNPLKYGWA</sequence>
<dbReference type="AlphaFoldDB" id="A0A7J7J9S5"/>
<evidence type="ECO:0000313" key="1">
    <source>
        <dbReference type="EMBL" id="KAF6022108.1"/>
    </source>
</evidence>
<name>A0A7J7J9S5_BUGNE</name>
<evidence type="ECO:0000313" key="2">
    <source>
        <dbReference type="Proteomes" id="UP000593567"/>
    </source>
</evidence>
<dbReference type="Proteomes" id="UP000593567">
    <property type="component" value="Unassembled WGS sequence"/>
</dbReference>
<keyword evidence="2" id="KW-1185">Reference proteome</keyword>
<gene>
    <name evidence="1" type="ORF">EB796_019575</name>
</gene>
<organism evidence="1 2">
    <name type="scientific">Bugula neritina</name>
    <name type="common">Brown bryozoan</name>
    <name type="synonym">Sertularia neritina</name>
    <dbReference type="NCBI Taxonomy" id="10212"/>
    <lineage>
        <taxon>Eukaryota</taxon>
        <taxon>Metazoa</taxon>
        <taxon>Spiralia</taxon>
        <taxon>Lophotrochozoa</taxon>
        <taxon>Bryozoa</taxon>
        <taxon>Gymnolaemata</taxon>
        <taxon>Cheilostomatida</taxon>
        <taxon>Flustrina</taxon>
        <taxon>Buguloidea</taxon>
        <taxon>Bugulidae</taxon>
        <taxon>Bugula</taxon>
    </lineage>
</organism>
<reference evidence="1" key="1">
    <citation type="submission" date="2020-06" db="EMBL/GenBank/DDBJ databases">
        <title>Draft genome of Bugula neritina, a colonial animal packing powerful symbionts and potential medicines.</title>
        <authorList>
            <person name="Rayko M."/>
        </authorList>
    </citation>
    <scope>NUCLEOTIDE SEQUENCE [LARGE SCALE GENOMIC DNA]</scope>
    <source>
        <strain evidence="1">Kwan_BN1</strain>
    </source>
</reference>
<accession>A0A7J7J9S5</accession>
<protein>
    <submittedName>
        <fullName evidence="1">Uncharacterized protein</fullName>
    </submittedName>
</protein>
<proteinExistence type="predicted"/>
<dbReference type="EMBL" id="VXIV02002901">
    <property type="protein sequence ID" value="KAF6022108.1"/>
    <property type="molecule type" value="Genomic_DNA"/>
</dbReference>